<comment type="caution">
    <text evidence="1">The sequence shown here is derived from an EMBL/GenBank/DDBJ whole genome shotgun (WGS) entry which is preliminary data.</text>
</comment>
<dbReference type="EMBL" id="CAMGYJ010000003">
    <property type="protein sequence ID" value="CAI0395926.1"/>
    <property type="molecule type" value="Genomic_DNA"/>
</dbReference>
<sequence>MVTSNLFNNATGNGLQVEFYNFCSISQGSRDSDPAGHKFQLPLTAKISMPFGPENVRQAAAGLVVRLHDTFDDRSLRNIVNGSPLCSPRMRGSSTTPRHPTGSTVLCWAGTWSSDGFWAGLRSIHGRIGLGGR</sequence>
<accession>A0AAV0IEB5</accession>
<gene>
    <name evidence="1" type="ORF">LITE_LOCUS8917</name>
</gene>
<dbReference type="AlphaFoldDB" id="A0AAV0IEB5"/>
<evidence type="ECO:0000313" key="2">
    <source>
        <dbReference type="Proteomes" id="UP001154282"/>
    </source>
</evidence>
<proteinExistence type="predicted"/>
<protein>
    <submittedName>
        <fullName evidence="1">Uncharacterized protein</fullName>
    </submittedName>
</protein>
<keyword evidence="2" id="KW-1185">Reference proteome</keyword>
<dbReference type="Proteomes" id="UP001154282">
    <property type="component" value="Unassembled WGS sequence"/>
</dbReference>
<evidence type="ECO:0000313" key="1">
    <source>
        <dbReference type="EMBL" id="CAI0395926.1"/>
    </source>
</evidence>
<organism evidence="1 2">
    <name type="scientific">Linum tenue</name>
    <dbReference type="NCBI Taxonomy" id="586396"/>
    <lineage>
        <taxon>Eukaryota</taxon>
        <taxon>Viridiplantae</taxon>
        <taxon>Streptophyta</taxon>
        <taxon>Embryophyta</taxon>
        <taxon>Tracheophyta</taxon>
        <taxon>Spermatophyta</taxon>
        <taxon>Magnoliopsida</taxon>
        <taxon>eudicotyledons</taxon>
        <taxon>Gunneridae</taxon>
        <taxon>Pentapetalae</taxon>
        <taxon>rosids</taxon>
        <taxon>fabids</taxon>
        <taxon>Malpighiales</taxon>
        <taxon>Linaceae</taxon>
        <taxon>Linum</taxon>
    </lineage>
</organism>
<reference evidence="1" key="1">
    <citation type="submission" date="2022-08" db="EMBL/GenBank/DDBJ databases">
        <authorList>
            <person name="Gutierrez-Valencia J."/>
        </authorList>
    </citation>
    <scope>NUCLEOTIDE SEQUENCE</scope>
</reference>
<name>A0AAV0IEB5_9ROSI</name>